<dbReference type="InterPro" id="IPR029021">
    <property type="entry name" value="Prot-tyrosine_phosphatase-like"/>
</dbReference>
<organism evidence="1 2">
    <name type="scientific">Lingula anatina</name>
    <name type="common">Brachiopod</name>
    <name type="synonym">Lingula unguis</name>
    <dbReference type="NCBI Taxonomy" id="7574"/>
    <lineage>
        <taxon>Eukaryota</taxon>
        <taxon>Metazoa</taxon>
        <taxon>Spiralia</taxon>
        <taxon>Lophotrochozoa</taxon>
        <taxon>Brachiopoda</taxon>
        <taxon>Linguliformea</taxon>
        <taxon>Lingulata</taxon>
        <taxon>Lingulida</taxon>
        <taxon>Linguloidea</taxon>
        <taxon>Lingulidae</taxon>
        <taxon>Lingula</taxon>
    </lineage>
</organism>
<dbReference type="Proteomes" id="UP000085678">
    <property type="component" value="Unplaced"/>
</dbReference>
<dbReference type="STRING" id="7574.A0A1S3J9K5"/>
<accession>A0A1S3J9K5</accession>
<name>A0A1S3J9K5_LINAN</name>
<gene>
    <name evidence="2" type="primary">LOC106171006</name>
</gene>
<evidence type="ECO:0000313" key="2">
    <source>
        <dbReference type="RefSeq" id="XP_013406549.1"/>
    </source>
</evidence>
<dbReference type="OrthoDB" id="66369at2759"/>
<proteinExistence type="predicted"/>
<dbReference type="Gene3D" id="3.90.190.10">
    <property type="entry name" value="Protein tyrosine phosphatase superfamily"/>
    <property type="match status" value="1"/>
</dbReference>
<dbReference type="GeneID" id="106171006"/>
<dbReference type="InParanoid" id="A0A1S3J9K5"/>
<sequence length="112" mass="13575">MINMCGRLHHLIDKLNDARETLENVTEDYTVDGESARLRFHNRCKRYLERYFYLICFNAYLHDQYGFRFHTSFSQWMRDNPMLYRLLGQLDISERTTKPSLLLDNTRYLVSV</sequence>
<protein>
    <submittedName>
        <fullName evidence="2">Paladin-like</fullName>
    </submittedName>
</protein>
<evidence type="ECO:0000313" key="1">
    <source>
        <dbReference type="Proteomes" id="UP000085678"/>
    </source>
</evidence>
<dbReference type="RefSeq" id="XP_013406549.1">
    <property type="nucleotide sequence ID" value="XM_013551095.1"/>
</dbReference>
<dbReference type="AlphaFoldDB" id="A0A1S3J9K5"/>
<reference evidence="2" key="1">
    <citation type="submission" date="2025-08" db="UniProtKB">
        <authorList>
            <consortium name="RefSeq"/>
        </authorList>
    </citation>
    <scope>IDENTIFICATION</scope>
    <source>
        <tissue evidence="2">Gonads</tissue>
    </source>
</reference>
<keyword evidence="1" id="KW-1185">Reference proteome</keyword>
<dbReference type="KEGG" id="lak:106171006"/>